<dbReference type="InterPro" id="IPR041614">
    <property type="entry name" value="DprA_WH"/>
</dbReference>
<dbReference type="InterPro" id="IPR057666">
    <property type="entry name" value="DrpA_SLOG"/>
</dbReference>
<comment type="caution">
    <text evidence="4">The sequence shown here is derived from an EMBL/GenBank/DDBJ whole genome shotgun (WGS) entry which is preliminary data.</text>
</comment>
<dbReference type="SUPFAM" id="SSF102405">
    <property type="entry name" value="MCP/YpsA-like"/>
    <property type="match status" value="1"/>
</dbReference>
<feature type="domain" description="Smf/DprA SLOG" evidence="2">
    <location>
        <begin position="21"/>
        <end position="231"/>
    </location>
</feature>
<name>A0A1G2BQN6_9BACT</name>
<dbReference type="GO" id="GO:0009294">
    <property type="term" value="P:DNA-mediated transformation"/>
    <property type="evidence" value="ECO:0007669"/>
    <property type="project" value="InterPro"/>
</dbReference>
<dbReference type="Proteomes" id="UP000178248">
    <property type="component" value="Unassembled WGS sequence"/>
</dbReference>
<accession>A0A1G2BQN6</accession>
<sequence length="301" mass="31971">MPPRGWSASGGKSDFPEGVLRPDHAGYPVRVAQALKHLPELYFRGNAELLSCQTMLAVVGSRRPSFQAEKNLDRILRPLAGAPLTIVSGLAIGLDACGHEAALEGGLPTIAVVGSPVAAHELYPASNRKLADRILSAGGLLISPFPKGTPFAKWNFPRRNEIIAALSHAVLIAAAKKLSGALGTARFALDFGRDVLVIPGDIADPLYAGSNTLLQAGAHPVLSGEDILSFLGIELPVRHQTLRTGNALGDAMLQLLAERNRTIDELARTLKSNIYSIQSCLTMLEMKGIARLGEDGVIRLT</sequence>
<organism evidence="4 5">
    <name type="scientific">Candidatus Komeilibacteria bacterium RIFCSPLOWO2_01_FULL_52_15</name>
    <dbReference type="NCBI Taxonomy" id="1798551"/>
    <lineage>
        <taxon>Bacteria</taxon>
        <taxon>Candidatus Komeiliibacteriota</taxon>
    </lineage>
</organism>
<protein>
    <submittedName>
        <fullName evidence="4">Uncharacterized protein</fullName>
    </submittedName>
</protein>
<dbReference type="PANTHER" id="PTHR43022:SF1">
    <property type="entry name" value="PROTEIN SMF"/>
    <property type="match status" value="1"/>
</dbReference>
<proteinExistence type="inferred from homology"/>
<evidence type="ECO:0000259" key="2">
    <source>
        <dbReference type="Pfam" id="PF02481"/>
    </source>
</evidence>
<evidence type="ECO:0000313" key="4">
    <source>
        <dbReference type="EMBL" id="OGY90889.1"/>
    </source>
</evidence>
<comment type="similarity">
    <text evidence="1">Belongs to the DprA/Smf family.</text>
</comment>
<dbReference type="STRING" id="1798551.A3B30_01350"/>
<dbReference type="Pfam" id="PF02481">
    <property type="entry name" value="DNA_processg_A"/>
    <property type="match status" value="1"/>
</dbReference>
<evidence type="ECO:0000256" key="1">
    <source>
        <dbReference type="ARBA" id="ARBA00006525"/>
    </source>
</evidence>
<dbReference type="AlphaFoldDB" id="A0A1G2BQN6"/>
<dbReference type="InterPro" id="IPR003488">
    <property type="entry name" value="DprA"/>
</dbReference>
<dbReference type="EMBL" id="MHKM01000032">
    <property type="protein sequence ID" value="OGY90889.1"/>
    <property type="molecule type" value="Genomic_DNA"/>
</dbReference>
<gene>
    <name evidence="4" type="ORF">A3B30_01350</name>
</gene>
<dbReference type="Gene3D" id="3.40.50.450">
    <property type="match status" value="1"/>
</dbReference>
<dbReference type="PANTHER" id="PTHR43022">
    <property type="entry name" value="PROTEIN SMF"/>
    <property type="match status" value="1"/>
</dbReference>
<evidence type="ECO:0000259" key="3">
    <source>
        <dbReference type="Pfam" id="PF17782"/>
    </source>
</evidence>
<feature type="domain" description="DprA winged helix" evidence="3">
    <location>
        <begin position="244"/>
        <end position="292"/>
    </location>
</feature>
<dbReference type="Pfam" id="PF17782">
    <property type="entry name" value="WHD_DprA"/>
    <property type="match status" value="1"/>
</dbReference>
<evidence type="ECO:0000313" key="5">
    <source>
        <dbReference type="Proteomes" id="UP000178248"/>
    </source>
</evidence>
<reference evidence="4 5" key="1">
    <citation type="journal article" date="2016" name="Nat. Commun.">
        <title>Thousands of microbial genomes shed light on interconnected biogeochemical processes in an aquifer system.</title>
        <authorList>
            <person name="Anantharaman K."/>
            <person name="Brown C.T."/>
            <person name="Hug L.A."/>
            <person name="Sharon I."/>
            <person name="Castelle C.J."/>
            <person name="Probst A.J."/>
            <person name="Thomas B.C."/>
            <person name="Singh A."/>
            <person name="Wilkins M.J."/>
            <person name="Karaoz U."/>
            <person name="Brodie E.L."/>
            <person name="Williams K.H."/>
            <person name="Hubbard S.S."/>
            <person name="Banfield J.F."/>
        </authorList>
    </citation>
    <scope>NUCLEOTIDE SEQUENCE [LARGE SCALE GENOMIC DNA]</scope>
</reference>